<dbReference type="AlphaFoldDB" id="A0A1Q9AM14"/>
<organism evidence="2 3">
    <name type="scientific">Xaviernesmea rhizosphaerae</name>
    <dbReference type="NCBI Taxonomy" id="1672749"/>
    <lineage>
        <taxon>Bacteria</taxon>
        <taxon>Pseudomonadati</taxon>
        <taxon>Pseudomonadota</taxon>
        <taxon>Alphaproteobacteria</taxon>
        <taxon>Hyphomicrobiales</taxon>
        <taxon>Rhizobiaceae</taxon>
        <taxon>Rhizobium/Agrobacterium group</taxon>
        <taxon>Xaviernesmea</taxon>
    </lineage>
</organism>
<sequence>MATYVLVHGACHEGHHFEDCAAHLRAAGHIVFLPTLKGNRPGDSRKTTTLEDAINSLVDYFDENNIDDAILLGHSWGGLPITGAADRLAPGRVRRLIYYSAFVPNNGESLMDMCPPHYQALFPALAGDTGEVLFPFPILREAFINDASAEQAQALFDTLNPQPFNTMNDRITLSKNPAEMQIGKSFLHCTEDTSLPQSLPFHPRLSEKLGLYRLVSMPGSHSTFVTAPALLAQKIIEAGRD</sequence>
<evidence type="ECO:0000313" key="2">
    <source>
        <dbReference type="EMBL" id="OLP56341.1"/>
    </source>
</evidence>
<comment type="caution">
    <text evidence="2">The sequence shown here is derived from an EMBL/GenBank/DDBJ whole genome shotgun (WGS) entry which is preliminary data.</text>
</comment>
<dbReference type="InterPro" id="IPR052897">
    <property type="entry name" value="Sec-Metab_Biosynth_Hydrolase"/>
</dbReference>
<dbReference type="STRING" id="1672749.BJF92_15765"/>
<gene>
    <name evidence="2" type="ORF">BJF92_15765</name>
</gene>
<dbReference type="InterPro" id="IPR000073">
    <property type="entry name" value="AB_hydrolase_1"/>
</dbReference>
<dbReference type="RefSeq" id="WP_075634059.1">
    <property type="nucleotide sequence ID" value="NZ_MKIO01000022.1"/>
</dbReference>
<dbReference type="InterPro" id="IPR029058">
    <property type="entry name" value="AB_hydrolase_fold"/>
</dbReference>
<dbReference type="SUPFAM" id="SSF53474">
    <property type="entry name" value="alpha/beta-Hydrolases"/>
    <property type="match status" value="1"/>
</dbReference>
<proteinExistence type="predicted"/>
<protein>
    <submittedName>
        <fullName evidence="2">Salicylate esterase</fullName>
    </submittedName>
</protein>
<accession>A0A1Q9AM14</accession>
<feature type="domain" description="AB hydrolase-1" evidence="1">
    <location>
        <begin position="5"/>
        <end position="233"/>
    </location>
</feature>
<evidence type="ECO:0000313" key="3">
    <source>
        <dbReference type="Proteomes" id="UP000186143"/>
    </source>
</evidence>
<dbReference type="Pfam" id="PF12697">
    <property type="entry name" value="Abhydrolase_6"/>
    <property type="match status" value="1"/>
</dbReference>
<dbReference type="PANTHER" id="PTHR37017">
    <property type="entry name" value="AB HYDROLASE-1 DOMAIN-CONTAINING PROTEIN-RELATED"/>
    <property type="match status" value="1"/>
</dbReference>
<dbReference type="OrthoDB" id="9814966at2"/>
<reference evidence="2 3" key="1">
    <citation type="submission" date="2016-09" db="EMBL/GenBank/DDBJ databases">
        <title>Rhizobium sp. nov., a novel species isolated from the rice rhizosphere.</title>
        <authorList>
            <person name="Zhao J."/>
            <person name="Zhang X."/>
        </authorList>
    </citation>
    <scope>NUCLEOTIDE SEQUENCE [LARGE SCALE GENOMIC DNA]</scope>
    <source>
        <strain evidence="2 3">MH17</strain>
    </source>
</reference>
<dbReference type="Gene3D" id="3.40.50.1820">
    <property type="entry name" value="alpha/beta hydrolase"/>
    <property type="match status" value="1"/>
</dbReference>
<dbReference type="PANTHER" id="PTHR37017:SF11">
    <property type="entry name" value="ESTERASE_LIPASE_THIOESTERASE DOMAIN-CONTAINING PROTEIN"/>
    <property type="match status" value="1"/>
</dbReference>
<dbReference type="EMBL" id="MKIO01000022">
    <property type="protein sequence ID" value="OLP56341.1"/>
    <property type="molecule type" value="Genomic_DNA"/>
</dbReference>
<name>A0A1Q9AM14_9HYPH</name>
<evidence type="ECO:0000259" key="1">
    <source>
        <dbReference type="Pfam" id="PF12697"/>
    </source>
</evidence>
<dbReference type="Proteomes" id="UP000186143">
    <property type="component" value="Unassembled WGS sequence"/>
</dbReference>